<accession>A0AA48KEA8</accession>
<dbReference type="RefSeq" id="WP_243330610.1">
    <property type="nucleotide sequence ID" value="NZ_AP027081.1"/>
</dbReference>
<dbReference type="KEGG" id="msea:METESE_21100"/>
<evidence type="ECO:0000313" key="2">
    <source>
        <dbReference type="Proteomes" id="UP001228113"/>
    </source>
</evidence>
<gene>
    <name evidence="1" type="ORF">METESE_21100</name>
</gene>
<protein>
    <submittedName>
        <fullName evidence="1">Uncharacterized protein</fullName>
    </submittedName>
</protein>
<evidence type="ECO:0000313" key="1">
    <source>
        <dbReference type="EMBL" id="BDU77152.1"/>
    </source>
</evidence>
<name>A0AA48KEA8_9BACT</name>
<keyword evidence="2" id="KW-1185">Reference proteome</keyword>
<organism evidence="1 2">
    <name type="scientific">Mesoterricola sediminis</name>
    <dbReference type="NCBI Taxonomy" id="2927980"/>
    <lineage>
        <taxon>Bacteria</taxon>
        <taxon>Pseudomonadati</taxon>
        <taxon>Acidobacteriota</taxon>
        <taxon>Holophagae</taxon>
        <taxon>Holophagales</taxon>
        <taxon>Holophagaceae</taxon>
        <taxon>Mesoterricola</taxon>
    </lineage>
</organism>
<dbReference type="AlphaFoldDB" id="A0AA48KEA8"/>
<proteinExistence type="predicted"/>
<sequence>MTATFLDTLLLFSLPASGKSEMRRYLGSLTPEQCREDFGMGPTLQLDDYPYVHLMHRIDDELLARGYGYKFYWGPNRPFQDDWTWAMLIELLNEDYANLRKGAHVEAASAAQLLFDRMDAARVKAGMLETLGDIPWRVRKAIGEALEQECRAELDALNRQNALGTEGKTIVIEAARGGANGSAFPLCPPHGYAAAFQHLSPEILDRSSLMYIWVEPWQSRQKNIERGLPDGQGSILNHSVPMEVMLGQYGCDDMAYLLEQSDRPGTIRVDRIVEEGGRYVTRTWHIPAARFDNRKDLTTFVRAPREAWKAEDVAAIHGGLKETFRQFGR</sequence>
<reference evidence="1" key="1">
    <citation type="journal article" date="2023" name="Int. J. Syst. Evol. Microbiol.">
        <title>Mesoterricola silvestris gen. nov., sp. nov., Mesoterricola sediminis sp. nov., Geothrix oryzae sp. nov., Geothrix edaphica sp. nov., Geothrix rubra sp. nov., and Geothrix limicola sp. nov., six novel members of Acidobacteriota isolated from soils.</title>
        <authorList>
            <person name="Itoh H."/>
            <person name="Sugisawa Y."/>
            <person name="Mise K."/>
            <person name="Xu Z."/>
            <person name="Kuniyasu M."/>
            <person name="Ushijima N."/>
            <person name="Kawano K."/>
            <person name="Kobayashi E."/>
            <person name="Shiratori Y."/>
            <person name="Masuda Y."/>
            <person name="Senoo K."/>
        </authorList>
    </citation>
    <scope>NUCLEOTIDE SEQUENCE</scope>
    <source>
        <strain evidence="1">W786</strain>
    </source>
</reference>
<dbReference type="Proteomes" id="UP001228113">
    <property type="component" value="Chromosome"/>
</dbReference>
<dbReference type="EMBL" id="AP027081">
    <property type="protein sequence ID" value="BDU77152.1"/>
    <property type="molecule type" value="Genomic_DNA"/>
</dbReference>